<proteinExistence type="predicted"/>
<dbReference type="PANTHER" id="PTHR22955">
    <property type="entry name" value="RETROTRANSPOSON"/>
    <property type="match status" value="1"/>
</dbReference>
<reference evidence="1 2" key="1">
    <citation type="journal article" date="2019" name="Sci. Rep.">
        <title>Orb-weaving spider Araneus ventricosus genome elucidates the spidroin gene catalogue.</title>
        <authorList>
            <person name="Kono N."/>
            <person name="Nakamura H."/>
            <person name="Ohtoshi R."/>
            <person name="Moran D.A.P."/>
            <person name="Shinohara A."/>
            <person name="Yoshida Y."/>
            <person name="Fujiwara M."/>
            <person name="Mori M."/>
            <person name="Tomita M."/>
            <person name="Arakawa K."/>
        </authorList>
    </citation>
    <scope>NUCLEOTIDE SEQUENCE [LARGE SCALE GENOMIC DNA]</scope>
</reference>
<gene>
    <name evidence="1" type="ORF">AVEN_178052_1</name>
</gene>
<evidence type="ECO:0000313" key="1">
    <source>
        <dbReference type="EMBL" id="GBM72376.1"/>
    </source>
</evidence>
<keyword evidence="2" id="KW-1185">Reference proteome</keyword>
<dbReference type="AlphaFoldDB" id="A0A4Y2I5E0"/>
<dbReference type="OrthoDB" id="6431403at2759"/>
<dbReference type="Proteomes" id="UP000499080">
    <property type="component" value="Unassembled WGS sequence"/>
</dbReference>
<comment type="caution">
    <text evidence="1">The sequence shown here is derived from an EMBL/GenBank/DDBJ whole genome shotgun (WGS) entry which is preliminary data.</text>
</comment>
<sequence>MYLFARPRKCTVLDKRQRKWGTFVNYRVQEIRRLTNPEDWKHIAGILNPADLPSRGCGTESLWWEGPSWLKKPCEEWPLSEECPDFEIINSERK</sequence>
<name>A0A4Y2I5E0_ARAVE</name>
<dbReference type="PANTHER" id="PTHR22955:SF77">
    <property type="entry name" value="ASPARTIC PUTATIVE DOMAIN-CONTAINING PROTEIN-RELATED"/>
    <property type="match status" value="1"/>
</dbReference>
<dbReference type="EMBL" id="BGPR01002373">
    <property type="protein sequence ID" value="GBM72376.1"/>
    <property type="molecule type" value="Genomic_DNA"/>
</dbReference>
<evidence type="ECO:0000313" key="2">
    <source>
        <dbReference type="Proteomes" id="UP000499080"/>
    </source>
</evidence>
<protein>
    <submittedName>
        <fullName evidence="1">Uncharacterized protein</fullName>
    </submittedName>
</protein>
<accession>A0A4Y2I5E0</accession>
<organism evidence="1 2">
    <name type="scientific">Araneus ventricosus</name>
    <name type="common">Orbweaver spider</name>
    <name type="synonym">Epeira ventricosa</name>
    <dbReference type="NCBI Taxonomy" id="182803"/>
    <lineage>
        <taxon>Eukaryota</taxon>
        <taxon>Metazoa</taxon>
        <taxon>Ecdysozoa</taxon>
        <taxon>Arthropoda</taxon>
        <taxon>Chelicerata</taxon>
        <taxon>Arachnida</taxon>
        <taxon>Araneae</taxon>
        <taxon>Araneomorphae</taxon>
        <taxon>Entelegynae</taxon>
        <taxon>Araneoidea</taxon>
        <taxon>Araneidae</taxon>
        <taxon>Araneus</taxon>
    </lineage>
</organism>